<comment type="caution">
    <text evidence="9">The sequence shown here is derived from an EMBL/GenBank/DDBJ whole genome shotgun (WGS) entry which is preliminary data.</text>
</comment>
<comment type="subcellular location">
    <subcellularLocation>
        <location evidence="1">Cell membrane</location>
        <topology evidence="1">Multi-pass membrane protein</topology>
    </subcellularLocation>
</comment>
<evidence type="ECO:0000256" key="5">
    <source>
        <dbReference type="ARBA" id="ARBA00022692"/>
    </source>
</evidence>
<evidence type="ECO:0000313" key="9">
    <source>
        <dbReference type="EMBL" id="OIV35948.1"/>
    </source>
</evidence>
<feature type="transmembrane region" description="Helical" evidence="8">
    <location>
        <begin position="198"/>
        <end position="227"/>
    </location>
</feature>
<dbReference type="RefSeq" id="WP_071658091.1">
    <property type="nucleotide sequence ID" value="NZ_MLCF01000122.1"/>
</dbReference>
<feature type="transmembrane region" description="Helical" evidence="8">
    <location>
        <begin position="167"/>
        <end position="186"/>
    </location>
</feature>
<organism evidence="9 10">
    <name type="scientific">Mangrovactinospora gilvigrisea</name>
    <dbReference type="NCBI Taxonomy" id="1428644"/>
    <lineage>
        <taxon>Bacteria</taxon>
        <taxon>Bacillati</taxon>
        <taxon>Actinomycetota</taxon>
        <taxon>Actinomycetes</taxon>
        <taxon>Kitasatosporales</taxon>
        <taxon>Streptomycetaceae</taxon>
        <taxon>Mangrovactinospora</taxon>
    </lineage>
</organism>
<dbReference type="EMBL" id="MLCF01000122">
    <property type="protein sequence ID" value="OIV35948.1"/>
    <property type="molecule type" value="Genomic_DNA"/>
</dbReference>
<keyword evidence="5 8" id="KW-0812">Transmembrane</keyword>
<accession>A0A1J7C304</accession>
<dbReference type="GO" id="GO:0005886">
    <property type="term" value="C:plasma membrane"/>
    <property type="evidence" value="ECO:0007669"/>
    <property type="project" value="UniProtKB-SubCell"/>
</dbReference>
<name>A0A1J7C304_9ACTN</name>
<evidence type="ECO:0000256" key="3">
    <source>
        <dbReference type="ARBA" id="ARBA00022448"/>
    </source>
</evidence>
<feature type="transmembrane region" description="Helical" evidence="8">
    <location>
        <begin position="18"/>
        <end position="37"/>
    </location>
</feature>
<keyword evidence="6 8" id="KW-1133">Transmembrane helix</keyword>
<dbReference type="PANTHER" id="PTHR34979:SF1">
    <property type="entry name" value="INNER MEMBRANE PROTEIN YGAZ"/>
    <property type="match status" value="1"/>
</dbReference>
<keyword evidence="4" id="KW-1003">Cell membrane</keyword>
<sequence>MFAKENVRSVERSVGRDIALVCLADGLVGASFGAVTVADGMPVWLPIALSLLVFAGSAQFAAVGVAAGGGGPVGAVAAGLLLNTRVLPFGLALADVLGKDAAPGPRRWLGAHLLTDETAAFALAQPTPERRRFAFWASGLALFAAWNACVAAGALAAGTGLLGDPDALGLDAAYPVVLAALVAPSLRGDAPGRRAAGLGAALAVALTLLPGVPAGVPVLAAVAAVAVPSAPARGRAR</sequence>
<evidence type="ECO:0000256" key="2">
    <source>
        <dbReference type="ARBA" id="ARBA00010735"/>
    </source>
</evidence>
<evidence type="ECO:0000313" key="10">
    <source>
        <dbReference type="Proteomes" id="UP000243342"/>
    </source>
</evidence>
<keyword evidence="3" id="KW-0813">Transport</keyword>
<dbReference type="STRING" id="1428644.BIV57_18860"/>
<comment type="similarity">
    <text evidence="2">Belongs to the AzlC family.</text>
</comment>
<keyword evidence="7 8" id="KW-0472">Membrane</keyword>
<evidence type="ECO:0000256" key="7">
    <source>
        <dbReference type="ARBA" id="ARBA00023136"/>
    </source>
</evidence>
<evidence type="ECO:0000256" key="6">
    <source>
        <dbReference type="ARBA" id="ARBA00022989"/>
    </source>
</evidence>
<evidence type="ECO:0000256" key="8">
    <source>
        <dbReference type="SAM" id="Phobius"/>
    </source>
</evidence>
<feature type="transmembrane region" description="Helical" evidence="8">
    <location>
        <begin position="133"/>
        <end position="155"/>
    </location>
</feature>
<protein>
    <submittedName>
        <fullName evidence="9">Branched-chain amino acid permease</fullName>
    </submittedName>
</protein>
<reference evidence="9 10" key="1">
    <citation type="submission" date="2016-10" db="EMBL/GenBank/DDBJ databases">
        <title>Genome sequence of Streptomyces gilvigriseus MUSC 26.</title>
        <authorList>
            <person name="Lee L.-H."/>
            <person name="Ser H.-L."/>
        </authorList>
    </citation>
    <scope>NUCLEOTIDE SEQUENCE [LARGE SCALE GENOMIC DNA]</scope>
    <source>
        <strain evidence="9 10">MUSC 26</strain>
    </source>
</reference>
<dbReference type="OrthoDB" id="5195391at2"/>
<keyword evidence="10" id="KW-1185">Reference proteome</keyword>
<dbReference type="InterPro" id="IPR011606">
    <property type="entry name" value="Brnchd-chn_aa_trnsp_permease"/>
</dbReference>
<dbReference type="AlphaFoldDB" id="A0A1J7C304"/>
<dbReference type="GO" id="GO:1903785">
    <property type="term" value="P:L-valine transmembrane transport"/>
    <property type="evidence" value="ECO:0007669"/>
    <property type="project" value="TreeGrafter"/>
</dbReference>
<dbReference type="Proteomes" id="UP000243342">
    <property type="component" value="Unassembled WGS sequence"/>
</dbReference>
<gene>
    <name evidence="9" type="ORF">BIV57_18860</name>
</gene>
<dbReference type="PANTHER" id="PTHR34979">
    <property type="entry name" value="INNER MEMBRANE PROTEIN YGAZ"/>
    <property type="match status" value="1"/>
</dbReference>
<evidence type="ECO:0000256" key="4">
    <source>
        <dbReference type="ARBA" id="ARBA00022475"/>
    </source>
</evidence>
<proteinExistence type="inferred from homology"/>
<dbReference type="Pfam" id="PF03591">
    <property type="entry name" value="AzlC"/>
    <property type="match status" value="1"/>
</dbReference>
<evidence type="ECO:0000256" key="1">
    <source>
        <dbReference type="ARBA" id="ARBA00004651"/>
    </source>
</evidence>